<dbReference type="Proteomes" id="UP001432251">
    <property type="component" value="Chromosome"/>
</dbReference>
<gene>
    <name evidence="1" type="ORF">V2W30_22435</name>
</gene>
<keyword evidence="2" id="KW-1185">Reference proteome</keyword>
<name>A0ACD5AF42_9ACTN</name>
<dbReference type="EMBL" id="CP146022">
    <property type="protein sequence ID" value="WWQ65806.1"/>
    <property type="molecule type" value="Genomic_DNA"/>
</dbReference>
<sequence>MQIAFEGGDAVDDRGRVGGFGGGAAARVGASRSTAVSPVASGQSMLAAYASPARRSAGSPTLVLAQAIHSS</sequence>
<evidence type="ECO:0000313" key="2">
    <source>
        <dbReference type="Proteomes" id="UP001432251"/>
    </source>
</evidence>
<organism evidence="1 2">
    <name type="scientific">Streptomyces citrinus</name>
    <dbReference type="NCBI Taxonomy" id="3118173"/>
    <lineage>
        <taxon>Bacteria</taxon>
        <taxon>Bacillati</taxon>
        <taxon>Actinomycetota</taxon>
        <taxon>Actinomycetes</taxon>
        <taxon>Kitasatosporales</taxon>
        <taxon>Streptomycetaceae</taxon>
        <taxon>Streptomyces</taxon>
    </lineage>
</organism>
<protein>
    <submittedName>
        <fullName evidence="1">Uncharacterized protein</fullName>
    </submittedName>
</protein>
<evidence type="ECO:0000313" key="1">
    <source>
        <dbReference type="EMBL" id="WWQ65806.1"/>
    </source>
</evidence>
<reference evidence="1" key="1">
    <citation type="journal article" date="2025" name="Int. J. Syst. Evol. Microbiol.">
        <title>Streptomyces citrinus sp. nov., with yellow diffusible pigment.</title>
        <authorList>
            <person name="He Y."/>
            <person name="Yang E."/>
            <person name="Xu J."/>
            <person name="Sun Y."/>
            <person name="Sun L."/>
        </authorList>
    </citation>
    <scope>NUCLEOTIDE SEQUENCE</scope>
    <source>
        <strain evidence="1">Q6</strain>
    </source>
</reference>
<proteinExistence type="predicted"/>
<accession>A0ACD5AF42</accession>